<keyword evidence="2" id="KW-0808">Transferase</keyword>
<sequence length="305" mass="35149">MIDILLATYNGEKYIKAQIHSLLCQTYEDWNLLIHDDGSTDKTLEIIKNLQKLDSRITLIEDGIKCGGAGDNFLHILKNYCRADYAIFCDQDDIWLETKIQELYEELLRFENKDKPSLVYCDAYPWDSQGNIHNESISTANANSLDDFIMLNAGYQGCSIIINKCLIDMAKSYEGYIHLHDDLVSLIAHSFGRVKFHSKKLMLYRQHQQAVTGEKSFEKKRLGGLFNNVGYVISKKHLAMKKDFYKNFGAMLSDSAKRSFLDYFTYCDAETKRQRVKLVIDSNLTWAGDKNKLIAKTLLQDKFDL</sequence>
<dbReference type="GO" id="GO:0016758">
    <property type="term" value="F:hexosyltransferase activity"/>
    <property type="evidence" value="ECO:0007669"/>
    <property type="project" value="UniProtKB-ARBA"/>
</dbReference>
<dbReference type="PANTHER" id="PTHR22916:SF3">
    <property type="entry name" value="UDP-GLCNAC:BETAGAL BETA-1,3-N-ACETYLGLUCOSAMINYLTRANSFERASE-LIKE PROTEIN 1"/>
    <property type="match status" value="1"/>
</dbReference>
<gene>
    <name evidence="2" type="ORF">GSF12_06280</name>
</gene>
<evidence type="ECO:0000313" key="2">
    <source>
        <dbReference type="EMBL" id="QHG09534.1"/>
    </source>
</evidence>
<dbReference type="InterPro" id="IPR001173">
    <property type="entry name" value="Glyco_trans_2-like"/>
</dbReference>
<dbReference type="Pfam" id="PF00535">
    <property type="entry name" value="Glycos_transf_2"/>
    <property type="match status" value="1"/>
</dbReference>
<protein>
    <submittedName>
        <fullName evidence="2">Glycosyltransferase</fullName>
    </submittedName>
</protein>
<organism evidence="2">
    <name type="scientific">Faucicola osloensis</name>
    <name type="common">Moraxella osloensis</name>
    <dbReference type="NCBI Taxonomy" id="34062"/>
    <lineage>
        <taxon>Bacteria</taxon>
        <taxon>Pseudomonadati</taxon>
        <taxon>Pseudomonadota</taxon>
        <taxon>Gammaproteobacteria</taxon>
        <taxon>Moraxellales</taxon>
        <taxon>Moraxellaceae</taxon>
        <taxon>Faucicola</taxon>
    </lineage>
</organism>
<dbReference type="PANTHER" id="PTHR22916">
    <property type="entry name" value="GLYCOSYLTRANSFERASE"/>
    <property type="match status" value="1"/>
</dbReference>
<name>A0A6P1KMW1_FAUOS</name>
<dbReference type="InterPro" id="IPR029044">
    <property type="entry name" value="Nucleotide-diphossugar_trans"/>
</dbReference>
<dbReference type="EMBL" id="CP047226">
    <property type="protein sequence ID" value="QHG09534.1"/>
    <property type="molecule type" value="Genomic_DNA"/>
</dbReference>
<dbReference type="AlphaFoldDB" id="A0A6P1KMW1"/>
<accession>A0A6P1KMW1</accession>
<evidence type="ECO:0000259" key="1">
    <source>
        <dbReference type="Pfam" id="PF00535"/>
    </source>
</evidence>
<dbReference type="SUPFAM" id="SSF53448">
    <property type="entry name" value="Nucleotide-diphospho-sugar transferases"/>
    <property type="match status" value="1"/>
</dbReference>
<reference evidence="2" key="1">
    <citation type="journal article" date="2020" name="Microbiol. Resour. Announc.">
        <title>Complete Genome Sequence of Moraxella osloensis Strain YV1, Isolated from an Australian Wastewater Treatment Plant.</title>
        <authorList>
            <person name="Batinovic S."/>
            <person name="Rice D.T.F."/>
            <person name="Seviour R.J."/>
            <person name="Petrovski S."/>
        </authorList>
    </citation>
    <scope>NUCLEOTIDE SEQUENCE</scope>
    <source>
        <strain evidence="2">YV1</strain>
    </source>
</reference>
<dbReference type="Gene3D" id="3.90.550.10">
    <property type="entry name" value="Spore Coat Polysaccharide Biosynthesis Protein SpsA, Chain A"/>
    <property type="match status" value="1"/>
</dbReference>
<proteinExistence type="predicted"/>
<feature type="domain" description="Glycosyltransferase 2-like" evidence="1">
    <location>
        <begin position="4"/>
        <end position="109"/>
    </location>
</feature>